<sequence>MIGMKSFYLVGYDIVSDKRRSKVASIMESFGYRVQYSLFECRLDRRDFGSMVKQLAPYVDKGQGDSIRIYRLCEACVSKAMYYGACPDPWERPEIII</sequence>
<dbReference type="GO" id="GO:0043571">
    <property type="term" value="P:maintenance of CRISPR repeat elements"/>
    <property type="evidence" value="ECO:0007669"/>
    <property type="project" value="UniProtKB-UniRule"/>
</dbReference>
<evidence type="ECO:0000256" key="7">
    <source>
        <dbReference type="ARBA" id="ARBA00022842"/>
    </source>
</evidence>
<dbReference type="HAMAP" id="MF_01471">
    <property type="entry name" value="Cas2"/>
    <property type="match status" value="1"/>
</dbReference>
<comment type="function">
    <text evidence="9">CRISPR (clustered regularly interspaced short palindromic repeat), is an adaptive immune system that provides protection against mobile genetic elements (viruses, transposable elements and conjugative plasmids). CRISPR clusters contain sequences complementary to antecedent mobile elements and target invading nucleic acids. CRISPR clusters are transcribed and processed into CRISPR RNA (crRNA). Functions as a ssRNA-specific endoribonuclease. Involved in the integration of spacer DNA into the CRISPR cassette.</text>
</comment>
<name>A0A1X7KUF8_9BACT</name>
<evidence type="ECO:0000256" key="8">
    <source>
        <dbReference type="ARBA" id="ARBA00023118"/>
    </source>
</evidence>
<dbReference type="GO" id="GO:0046872">
    <property type="term" value="F:metal ion binding"/>
    <property type="evidence" value="ECO:0007669"/>
    <property type="project" value="UniProtKB-UniRule"/>
</dbReference>
<comment type="cofactor">
    <cofactor evidence="1 9">
        <name>Mg(2+)</name>
        <dbReference type="ChEBI" id="CHEBI:18420"/>
    </cofactor>
</comment>
<dbReference type="EC" id="3.1.-.-" evidence="9"/>
<evidence type="ECO:0000256" key="4">
    <source>
        <dbReference type="ARBA" id="ARBA00022723"/>
    </source>
</evidence>
<evidence type="ECO:0000256" key="10">
    <source>
        <dbReference type="PIRNR" id="PIRNR032582"/>
    </source>
</evidence>
<dbReference type="InterPro" id="IPR019199">
    <property type="entry name" value="Virulence_VapD/CRISPR_Cas2"/>
</dbReference>
<evidence type="ECO:0000256" key="3">
    <source>
        <dbReference type="ARBA" id="ARBA00022722"/>
    </source>
</evidence>
<dbReference type="GO" id="GO:0051607">
    <property type="term" value="P:defense response to virus"/>
    <property type="evidence" value="ECO:0007669"/>
    <property type="project" value="UniProtKB-UniRule"/>
</dbReference>
<dbReference type="PANTHER" id="PTHR34405:SF3">
    <property type="entry name" value="CRISPR-ASSOCIATED ENDORIBONUCLEASE CAS2 3"/>
    <property type="match status" value="1"/>
</dbReference>
<keyword evidence="4 9" id="KW-0479">Metal-binding</keyword>
<comment type="similarity">
    <text evidence="2 9 10">Belongs to the CRISPR-associated endoribonuclease Cas2 protein family.</text>
</comment>
<dbReference type="AlphaFoldDB" id="A0A1X7KUF8"/>
<dbReference type="Gene3D" id="3.30.70.240">
    <property type="match status" value="1"/>
</dbReference>
<dbReference type="Pfam" id="PF09827">
    <property type="entry name" value="CRISPR_Cas2"/>
    <property type="match status" value="1"/>
</dbReference>
<keyword evidence="8 9" id="KW-0051">Antiviral defense</keyword>
<keyword evidence="7 9" id="KW-0460">Magnesium</keyword>
<keyword evidence="12" id="KW-1185">Reference proteome</keyword>
<feature type="binding site" evidence="9">
    <location>
        <position position="13"/>
    </location>
    <ligand>
        <name>Mg(2+)</name>
        <dbReference type="ChEBI" id="CHEBI:18420"/>
        <note>catalytic</note>
    </ligand>
</feature>
<evidence type="ECO:0000313" key="12">
    <source>
        <dbReference type="Proteomes" id="UP000193355"/>
    </source>
</evidence>
<dbReference type="NCBIfam" id="TIGR01573">
    <property type="entry name" value="cas2"/>
    <property type="match status" value="1"/>
</dbReference>
<evidence type="ECO:0000256" key="6">
    <source>
        <dbReference type="ARBA" id="ARBA00022801"/>
    </source>
</evidence>
<comment type="subunit">
    <text evidence="9">Homodimer, forms a heterotetramer with a Cas1 homodimer.</text>
</comment>
<dbReference type="GO" id="GO:0004521">
    <property type="term" value="F:RNA endonuclease activity"/>
    <property type="evidence" value="ECO:0007669"/>
    <property type="project" value="UniProtKB-UniRule"/>
</dbReference>
<keyword evidence="5 9" id="KW-0255">Endonuclease</keyword>
<dbReference type="CDD" id="cd09725">
    <property type="entry name" value="Cas2_I_II_III"/>
    <property type="match status" value="1"/>
</dbReference>
<dbReference type="PANTHER" id="PTHR34405">
    <property type="entry name" value="CRISPR-ASSOCIATED ENDORIBONUCLEASE CAS2"/>
    <property type="match status" value="1"/>
</dbReference>
<dbReference type="Proteomes" id="UP000193355">
    <property type="component" value="Unassembled WGS sequence"/>
</dbReference>
<keyword evidence="6 9" id="KW-0378">Hydrolase</keyword>
<dbReference type="EMBL" id="FXBB01000037">
    <property type="protein sequence ID" value="SMG45195.1"/>
    <property type="molecule type" value="Genomic_DNA"/>
</dbReference>
<dbReference type="InterPro" id="IPR021127">
    <property type="entry name" value="CRISPR_associated_Cas2"/>
</dbReference>
<dbReference type="PIRSF" id="PIRSF032582">
    <property type="entry name" value="Cas2"/>
    <property type="match status" value="1"/>
</dbReference>
<accession>A0A1X7KUF8</accession>
<protein>
    <recommendedName>
        <fullName evidence="9">CRISPR-associated endoribonuclease Cas2</fullName>
        <ecNumber evidence="9">3.1.-.-</ecNumber>
    </recommendedName>
</protein>
<keyword evidence="3 9" id="KW-0540">Nuclease</keyword>
<evidence type="ECO:0000256" key="1">
    <source>
        <dbReference type="ARBA" id="ARBA00001946"/>
    </source>
</evidence>
<evidence type="ECO:0000256" key="5">
    <source>
        <dbReference type="ARBA" id="ARBA00022759"/>
    </source>
</evidence>
<dbReference type="STRING" id="561720.SAMN06275492_13710"/>
<evidence type="ECO:0000256" key="9">
    <source>
        <dbReference type="HAMAP-Rule" id="MF_01471"/>
    </source>
</evidence>
<dbReference type="GO" id="GO:0016787">
    <property type="term" value="F:hydrolase activity"/>
    <property type="evidence" value="ECO:0007669"/>
    <property type="project" value="UniProtKB-KW"/>
</dbReference>
<gene>
    <name evidence="9" type="primary">cas2</name>
    <name evidence="11" type="ORF">SAMN06275492_13710</name>
</gene>
<dbReference type="SUPFAM" id="SSF143430">
    <property type="entry name" value="TTP0101/SSO1404-like"/>
    <property type="match status" value="1"/>
</dbReference>
<evidence type="ECO:0000256" key="2">
    <source>
        <dbReference type="ARBA" id="ARBA00009959"/>
    </source>
</evidence>
<organism evidence="11 12">
    <name type="scientific">Dethiosulfovibrio salsuginis</name>
    <dbReference type="NCBI Taxonomy" id="561720"/>
    <lineage>
        <taxon>Bacteria</taxon>
        <taxon>Thermotogati</taxon>
        <taxon>Synergistota</taxon>
        <taxon>Synergistia</taxon>
        <taxon>Synergistales</taxon>
        <taxon>Dethiosulfovibrionaceae</taxon>
        <taxon>Dethiosulfovibrio</taxon>
    </lineage>
</organism>
<proteinExistence type="inferred from homology"/>
<evidence type="ECO:0000313" key="11">
    <source>
        <dbReference type="EMBL" id="SMG45195.1"/>
    </source>
</evidence>
<reference evidence="12" key="1">
    <citation type="submission" date="2017-04" db="EMBL/GenBank/DDBJ databases">
        <authorList>
            <person name="Varghese N."/>
            <person name="Submissions S."/>
        </authorList>
    </citation>
    <scope>NUCLEOTIDE SEQUENCE [LARGE SCALE GENOMIC DNA]</scope>
    <source>
        <strain evidence="12">USBA 82</strain>
    </source>
</reference>